<dbReference type="OrthoDB" id="9806781at2759"/>
<keyword evidence="1" id="KW-0732">Signal</keyword>
<protein>
    <submittedName>
        <fullName evidence="3">Epididymal protein 13 isoform X1</fullName>
    </submittedName>
</protein>
<dbReference type="Proteomes" id="UP000515165">
    <property type="component" value="Chromosome 17"/>
</dbReference>
<sequence length="188" mass="21056">MRRCKLCLRMPLLILLFLGLAEACIPREVAIEEKIKLLKGILGMMTRLSTDGFRHSDSASEMPSLAPRQDRTEEEMKILKKILGLLSLQVLNEETSGCKEEVLPEKLSLATTAPKKSPAKRTRWNMLKCAYMMVTFLFVSYNKGDWDRPLLFFLATLLRLSSAVASPSSALKSRLLRSLPAPDDQSGA</sequence>
<dbReference type="CTD" id="100506374"/>
<proteinExistence type="predicted"/>
<dbReference type="RefSeq" id="XP_035580835.1">
    <property type="nucleotide sequence ID" value="XM_035724942.1"/>
</dbReference>
<name>A0A6P9F193_ZALCA</name>
<dbReference type="AlphaFoldDB" id="A0A6P9F193"/>
<keyword evidence="2" id="KW-1185">Reference proteome</keyword>
<evidence type="ECO:0000313" key="3">
    <source>
        <dbReference type="RefSeq" id="XP_035580835.1"/>
    </source>
</evidence>
<accession>A0A6P9F193</accession>
<gene>
    <name evidence="3" type="primary">EDDM13</name>
</gene>
<dbReference type="GeneID" id="113935512"/>
<evidence type="ECO:0000256" key="1">
    <source>
        <dbReference type="SAM" id="SignalP"/>
    </source>
</evidence>
<feature type="signal peptide" evidence="1">
    <location>
        <begin position="1"/>
        <end position="23"/>
    </location>
</feature>
<feature type="chain" id="PRO_5028214242" evidence="1">
    <location>
        <begin position="24"/>
        <end position="188"/>
    </location>
</feature>
<evidence type="ECO:0000313" key="2">
    <source>
        <dbReference type="Proteomes" id="UP000515165"/>
    </source>
</evidence>
<organism evidence="2 3">
    <name type="scientific">Zalophus californianus</name>
    <name type="common">California sealion</name>
    <dbReference type="NCBI Taxonomy" id="9704"/>
    <lineage>
        <taxon>Eukaryota</taxon>
        <taxon>Metazoa</taxon>
        <taxon>Chordata</taxon>
        <taxon>Craniata</taxon>
        <taxon>Vertebrata</taxon>
        <taxon>Euteleostomi</taxon>
        <taxon>Mammalia</taxon>
        <taxon>Eutheria</taxon>
        <taxon>Laurasiatheria</taxon>
        <taxon>Carnivora</taxon>
        <taxon>Caniformia</taxon>
        <taxon>Pinnipedia</taxon>
        <taxon>Otariidae</taxon>
        <taxon>Zalophus</taxon>
    </lineage>
</organism>
<reference evidence="3" key="1">
    <citation type="submission" date="2025-08" db="UniProtKB">
        <authorList>
            <consortium name="RefSeq"/>
        </authorList>
    </citation>
    <scope>IDENTIFICATION</scope>
    <source>
        <tissue evidence="3">Blood</tissue>
    </source>
</reference>